<evidence type="ECO:0000256" key="2">
    <source>
        <dbReference type="SAM" id="MobiDB-lite"/>
    </source>
</evidence>
<gene>
    <name evidence="3" type="ORF">SAMN04489743_3038</name>
</gene>
<keyword evidence="4" id="KW-1185">Reference proteome</keyword>
<feature type="region of interest" description="Disordered" evidence="2">
    <location>
        <begin position="258"/>
        <end position="287"/>
    </location>
</feature>
<dbReference type="Pfam" id="PF02104">
    <property type="entry name" value="SURF1"/>
    <property type="match status" value="1"/>
</dbReference>
<name>A0A1H2ALT7_9MICC</name>
<dbReference type="AlphaFoldDB" id="A0A1H2ALT7"/>
<keyword evidence="1" id="KW-1133">Transmembrane helix</keyword>
<feature type="transmembrane region" description="Helical" evidence="1">
    <location>
        <begin position="12"/>
        <end position="32"/>
    </location>
</feature>
<comment type="similarity">
    <text evidence="1">Belongs to the SURF1 family.</text>
</comment>
<feature type="compositionally biased region" description="Basic and acidic residues" evidence="2">
    <location>
        <begin position="277"/>
        <end position="287"/>
    </location>
</feature>
<reference evidence="4" key="1">
    <citation type="submission" date="2016-10" db="EMBL/GenBank/DDBJ databases">
        <authorList>
            <person name="Varghese N."/>
            <person name="Submissions S."/>
        </authorList>
    </citation>
    <scope>NUCLEOTIDE SEQUENCE [LARGE SCALE GENOMIC DNA]</scope>
    <source>
        <strain evidence="4">IMMIB L-1606</strain>
    </source>
</reference>
<proteinExistence type="inferred from homology"/>
<keyword evidence="1" id="KW-0472">Membrane</keyword>
<dbReference type="GO" id="GO:0005886">
    <property type="term" value="C:plasma membrane"/>
    <property type="evidence" value="ECO:0007669"/>
    <property type="project" value="UniProtKB-SubCell"/>
</dbReference>
<organism evidence="3 4">
    <name type="scientific">Pseudarthrobacter equi</name>
    <dbReference type="NCBI Taxonomy" id="728066"/>
    <lineage>
        <taxon>Bacteria</taxon>
        <taxon>Bacillati</taxon>
        <taxon>Actinomycetota</taxon>
        <taxon>Actinomycetes</taxon>
        <taxon>Micrococcales</taxon>
        <taxon>Micrococcaceae</taxon>
        <taxon>Pseudarthrobacter</taxon>
    </lineage>
</organism>
<dbReference type="CDD" id="cd06662">
    <property type="entry name" value="SURF1"/>
    <property type="match status" value="1"/>
</dbReference>
<sequence>MWKTALKPRWIAGFIFAIAVSGVFVLLSQWQFGRSTSPEMPVNPDTEKVQPLTDTLQPGEFFHGSDADQMVSATGTYDPAKQVLVPGRLHDGKTGYWVVSAFAVDGAPALTGAAVSPRTWIPVARGWVADAADATAPPSGPVQVTGRLLPSEAPVAAKAANPGEATAVSVAELINDWEISSYPGFVAATAEVAGGADVSAAAVPGDLLPLEIGPQPPAQQINWLNLFYSLEWVVFAGFAFFIWWRLVKDDYHRDLEDALEGHAEPHEPEQQPGTTRQPEHTEQKVQP</sequence>
<evidence type="ECO:0000256" key="1">
    <source>
        <dbReference type="RuleBase" id="RU363076"/>
    </source>
</evidence>
<keyword evidence="1" id="KW-0812">Transmembrane</keyword>
<protein>
    <recommendedName>
        <fullName evidence="1">SURF1-like protein</fullName>
    </recommendedName>
</protein>
<keyword evidence="1" id="KW-1003">Cell membrane</keyword>
<dbReference type="Proteomes" id="UP000198751">
    <property type="component" value="Chromosome I"/>
</dbReference>
<comment type="subcellular location">
    <subcellularLocation>
        <location evidence="1">Cell membrane</location>
        <topology evidence="1">Multi-pass membrane protein</topology>
    </subcellularLocation>
</comment>
<dbReference type="OrthoDB" id="3266379at2"/>
<feature type="transmembrane region" description="Helical" evidence="1">
    <location>
        <begin position="223"/>
        <end position="244"/>
    </location>
</feature>
<dbReference type="EMBL" id="LT629779">
    <property type="protein sequence ID" value="SDT46516.1"/>
    <property type="molecule type" value="Genomic_DNA"/>
</dbReference>
<dbReference type="RefSeq" id="WP_091721778.1">
    <property type="nucleotide sequence ID" value="NZ_CAUQLD010000004.1"/>
</dbReference>
<dbReference type="InterPro" id="IPR002994">
    <property type="entry name" value="Surf1/Shy1"/>
</dbReference>
<dbReference type="PROSITE" id="PS50895">
    <property type="entry name" value="SURF1"/>
    <property type="match status" value="1"/>
</dbReference>
<accession>A0A1H2ALT7</accession>
<evidence type="ECO:0000313" key="3">
    <source>
        <dbReference type="EMBL" id="SDT46516.1"/>
    </source>
</evidence>
<feature type="compositionally biased region" description="Basic and acidic residues" evidence="2">
    <location>
        <begin position="258"/>
        <end position="269"/>
    </location>
</feature>
<evidence type="ECO:0000313" key="4">
    <source>
        <dbReference type="Proteomes" id="UP000198751"/>
    </source>
</evidence>